<proteinExistence type="predicted"/>
<reference evidence="1" key="1">
    <citation type="journal article" date="2015" name="Nature">
        <title>Complex archaea that bridge the gap between prokaryotes and eukaryotes.</title>
        <authorList>
            <person name="Spang A."/>
            <person name="Saw J.H."/>
            <person name="Jorgensen S.L."/>
            <person name="Zaremba-Niedzwiedzka K."/>
            <person name="Martijn J."/>
            <person name="Lind A.E."/>
            <person name="van Eijk R."/>
            <person name="Schleper C."/>
            <person name="Guy L."/>
            <person name="Ettema T.J."/>
        </authorList>
    </citation>
    <scope>NUCLEOTIDE SEQUENCE</scope>
</reference>
<sequence length="41" mass="4884">MICDICGEPREEWELHIYAMVNKCRDKEKCKKGVVEREGEQ</sequence>
<dbReference type="EMBL" id="LAZR01015334">
    <property type="protein sequence ID" value="KKM13637.1"/>
    <property type="molecule type" value="Genomic_DNA"/>
</dbReference>
<accession>A0A0F9HEU4</accession>
<protein>
    <submittedName>
        <fullName evidence="1">Uncharacterized protein</fullName>
    </submittedName>
</protein>
<organism evidence="1">
    <name type="scientific">marine sediment metagenome</name>
    <dbReference type="NCBI Taxonomy" id="412755"/>
    <lineage>
        <taxon>unclassified sequences</taxon>
        <taxon>metagenomes</taxon>
        <taxon>ecological metagenomes</taxon>
    </lineage>
</organism>
<comment type="caution">
    <text evidence="1">The sequence shown here is derived from an EMBL/GenBank/DDBJ whole genome shotgun (WGS) entry which is preliminary data.</text>
</comment>
<gene>
    <name evidence="1" type="ORF">LCGC14_1714140</name>
</gene>
<name>A0A0F9HEU4_9ZZZZ</name>
<evidence type="ECO:0000313" key="1">
    <source>
        <dbReference type="EMBL" id="KKM13637.1"/>
    </source>
</evidence>
<dbReference type="AlphaFoldDB" id="A0A0F9HEU4"/>